<dbReference type="RefSeq" id="WP_183205051.1">
    <property type="nucleotide sequence ID" value="NZ_BAAAER010000003.1"/>
</dbReference>
<protein>
    <recommendedName>
        <fullName evidence="1">DUF5655 domain-containing protein</fullName>
    </recommendedName>
</protein>
<comment type="caution">
    <text evidence="2">The sequence shown here is derived from an EMBL/GenBank/DDBJ whole genome shotgun (WGS) entry which is preliminary data.</text>
</comment>
<evidence type="ECO:0000313" key="3">
    <source>
        <dbReference type="Proteomes" id="UP000529946"/>
    </source>
</evidence>
<organism evidence="2 3">
    <name type="scientific">Brevundimonas lenta</name>
    <dbReference type="NCBI Taxonomy" id="424796"/>
    <lineage>
        <taxon>Bacteria</taxon>
        <taxon>Pseudomonadati</taxon>
        <taxon>Pseudomonadota</taxon>
        <taxon>Alphaproteobacteria</taxon>
        <taxon>Caulobacterales</taxon>
        <taxon>Caulobacteraceae</taxon>
        <taxon>Brevundimonas</taxon>
    </lineage>
</organism>
<dbReference type="Pfam" id="PF18899">
    <property type="entry name" value="DUF5655"/>
    <property type="match status" value="1"/>
</dbReference>
<dbReference type="InterPro" id="IPR043714">
    <property type="entry name" value="DUF5655"/>
</dbReference>
<accession>A0A7W6NPY9</accession>
<dbReference type="AlphaFoldDB" id="A0A7W6NPY9"/>
<evidence type="ECO:0000313" key="2">
    <source>
        <dbReference type="EMBL" id="MBB4083910.1"/>
    </source>
</evidence>
<feature type="domain" description="DUF5655" evidence="1">
    <location>
        <begin position="77"/>
        <end position="183"/>
    </location>
</feature>
<name>A0A7W6NPY9_9CAUL</name>
<dbReference type="InterPro" id="IPR025629">
    <property type="entry name" value="DUF4287"/>
</dbReference>
<gene>
    <name evidence="2" type="ORF">GGR12_002798</name>
</gene>
<keyword evidence="3" id="KW-1185">Reference proteome</keyword>
<dbReference type="EMBL" id="JACIDM010000003">
    <property type="protein sequence ID" value="MBB4083910.1"/>
    <property type="molecule type" value="Genomic_DNA"/>
</dbReference>
<sequence length="185" mass="19963">MADPQVVLANMIANLKDKTGKSLDEWIAAARGSGQAKHKGLIDWLKAEHGLGHGYANLVAHKTFGSDAGSSEDADLMEAMFAGPKAAMRPAYDRVAAIVEGLEGAEFAPKKGYVSFRRNKQFGLAQPSTKDRLDLGLSLKGVEPSGRLEAAGSWNAMVSHRVRIGSADEIDAEVESWLRQAWERS</sequence>
<dbReference type="Pfam" id="PF14117">
    <property type="entry name" value="DUF4287"/>
    <property type="match status" value="1"/>
</dbReference>
<proteinExistence type="predicted"/>
<reference evidence="2 3" key="1">
    <citation type="submission" date="2020-08" db="EMBL/GenBank/DDBJ databases">
        <title>Genomic Encyclopedia of Type Strains, Phase IV (KMG-IV): sequencing the most valuable type-strain genomes for metagenomic binning, comparative biology and taxonomic classification.</title>
        <authorList>
            <person name="Goeker M."/>
        </authorList>
    </citation>
    <scope>NUCLEOTIDE SEQUENCE [LARGE SCALE GENOMIC DNA]</scope>
    <source>
        <strain evidence="2 3">DSM 23960</strain>
    </source>
</reference>
<dbReference type="Proteomes" id="UP000529946">
    <property type="component" value="Unassembled WGS sequence"/>
</dbReference>
<evidence type="ECO:0000259" key="1">
    <source>
        <dbReference type="Pfam" id="PF18899"/>
    </source>
</evidence>